<proteinExistence type="predicted"/>
<protein>
    <submittedName>
        <fullName evidence="2">Helix-turn-helix transcriptional regulator</fullName>
    </submittedName>
</protein>
<dbReference type="CDD" id="cd00090">
    <property type="entry name" value="HTH_ARSR"/>
    <property type="match status" value="1"/>
</dbReference>
<dbReference type="InterPro" id="IPR001845">
    <property type="entry name" value="HTH_ArsR_DNA-bd_dom"/>
</dbReference>
<dbReference type="Proteomes" id="UP001528912">
    <property type="component" value="Unassembled WGS sequence"/>
</dbReference>
<evidence type="ECO:0000313" key="3">
    <source>
        <dbReference type="Proteomes" id="UP001528912"/>
    </source>
</evidence>
<dbReference type="SUPFAM" id="SSF46785">
    <property type="entry name" value="Winged helix' DNA-binding domain"/>
    <property type="match status" value="1"/>
</dbReference>
<feature type="domain" description="HTH arsR-type" evidence="1">
    <location>
        <begin position="6"/>
        <end position="101"/>
    </location>
</feature>
<dbReference type="Pfam" id="PF12840">
    <property type="entry name" value="HTH_20"/>
    <property type="match status" value="1"/>
</dbReference>
<dbReference type="PANTHER" id="PTHR39168">
    <property type="entry name" value="TRANSCRIPTIONAL REGULATOR-RELATED"/>
    <property type="match status" value="1"/>
</dbReference>
<reference evidence="2 3" key="1">
    <citation type="submission" date="2023-03" db="EMBL/GenBank/DDBJ databases">
        <title>YIM 133296 draft genome.</title>
        <authorList>
            <person name="Xiong L."/>
        </authorList>
    </citation>
    <scope>NUCLEOTIDE SEQUENCE [LARGE SCALE GENOMIC DNA]</scope>
    <source>
        <strain evidence="2 3">YIM 133296</strain>
    </source>
</reference>
<gene>
    <name evidence="2" type="ORF">P4R38_03765</name>
</gene>
<dbReference type="EMBL" id="JAROAV010000010">
    <property type="protein sequence ID" value="MDF8263365.1"/>
    <property type="molecule type" value="Genomic_DNA"/>
</dbReference>
<comment type="caution">
    <text evidence="2">The sequence shown here is derived from an EMBL/GenBank/DDBJ whole genome shotgun (WGS) entry which is preliminary data.</text>
</comment>
<evidence type="ECO:0000313" key="2">
    <source>
        <dbReference type="EMBL" id="MDF8263365.1"/>
    </source>
</evidence>
<dbReference type="InterPro" id="IPR011991">
    <property type="entry name" value="ArsR-like_HTH"/>
</dbReference>
<dbReference type="NCBIfam" id="NF033788">
    <property type="entry name" value="HTH_metalloreg"/>
    <property type="match status" value="1"/>
</dbReference>
<dbReference type="PROSITE" id="PS50987">
    <property type="entry name" value="HTH_ARSR_2"/>
    <property type="match status" value="1"/>
</dbReference>
<dbReference type="InterPro" id="IPR036390">
    <property type="entry name" value="WH_DNA-bd_sf"/>
</dbReference>
<keyword evidence="3" id="KW-1185">Reference proteome</keyword>
<dbReference type="PANTHER" id="PTHR39168:SF1">
    <property type="entry name" value="TRANSCRIPTIONAL REGULATORY PROTEIN"/>
    <property type="match status" value="1"/>
</dbReference>
<accession>A0ABT6C3R6</accession>
<name>A0ABT6C3R6_9MICO</name>
<dbReference type="SMART" id="SM00418">
    <property type="entry name" value="HTH_ARSR"/>
    <property type="match status" value="1"/>
</dbReference>
<dbReference type="RefSeq" id="WP_277191111.1">
    <property type="nucleotide sequence ID" value="NZ_JAROAV010000010.1"/>
</dbReference>
<dbReference type="PRINTS" id="PR00778">
    <property type="entry name" value="HTHARSR"/>
</dbReference>
<dbReference type="InterPro" id="IPR036388">
    <property type="entry name" value="WH-like_DNA-bd_sf"/>
</dbReference>
<organism evidence="2 3">
    <name type="scientific">Luteipulveratus flavus</name>
    <dbReference type="NCBI Taxonomy" id="3031728"/>
    <lineage>
        <taxon>Bacteria</taxon>
        <taxon>Bacillati</taxon>
        <taxon>Actinomycetota</taxon>
        <taxon>Actinomycetes</taxon>
        <taxon>Micrococcales</taxon>
        <taxon>Dermacoccaceae</taxon>
        <taxon>Luteipulveratus</taxon>
    </lineage>
</organism>
<evidence type="ECO:0000259" key="1">
    <source>
        <dbReference type="PROSITE" id="PS50987"/>
    </source>
</evidence>
<dbReference type="Gene3D" id="1.10.10.10">
    <property type="entry name" value="Winged helix-like DNA-binding domain superfamily/Winged helix DNA-binding domain"/>
    <property type="match status" value="1"/>
</dbReference>
<sequence length="257" mass="27377">MSAPITRTGGEPDIAAVAALLADRSRARLLSALLDGRALPAGRLAAEAGVTPQTTSSHLGRLLEAGLVTVERSGRHRFYSLASAEVATALEALGRLAPEPPITSLRQGTRAQRLRDARTCYDHLAGRLGVRITAHLVDIAVLRRTDGGDGVHRSHSDALSSPAHGSPYELGARAAEGLARWGVNLAALREHGRSRPVLRFCTDWTEQRYHLAGGLGAALLRSVRDQGWVEDGPRPRELVITRRGEEALADLLGASPA</sequence>
<dbReference type="InterPro" id="IPR052543">
    <property type="entry name" value="HTH_Metal-responsive_Reg"/>
</dbReference>